<dbReference type="NCBIfam" id="TIGR03696">
    <property type="entry name" value="Rhs_assc_core"/>
    <property type="match status" value="1"/>
</dbReference>
<reference evidence="1 2" key="1">
    <citation type="submission" date="2007-01" db="EMBL/GenBank/DDBJ databases">
        <authorList>
            <person name="Haygood M."/>
            <person name="Podell S."/>
            <person name="Anderson C."/>
            <person name="Hopkinson B."/>
            <person name="Roe K."/>
            <person name="Barbeau K."/>
            <person name="Gaasterland T."/>
            <person name="Ferriera S."/>
            <person name="Johnson J."/>
            <person name="Kravitz S."/>
            <person name="Beeson K."/>
            <person name="Sutton G."/>
            <person name="Rogers Y.-H."/>
            <person name="Friedman R."/>
            <person name="Frazier M."/>
            <person name="Venter J.C."/>
        </authorList>
    </citation>
    <scope>NUCLEOTIDE SEQUENCE [LARGE SCALE GENOMIC DNA]</scope>
    <source>
        <strain evidence="1 2">ATCC 23134</strain>
    </source>
</reference>
<evidence type="ECO:0000313" key="2">
    <source>
        <dbReference type="Proteomes" id="UP000004095"/>
    </source>
</evidence>
<dbReference type="InterPro" id="IPR022385">
    <property type="entry name" value="Rhs_assc_core"/>
</dbReference>
<sequence>MFLGALTKPSQPSGETTHAENLRTLQVGLSFTPPNPSSQSSGLPSAYLRYVLYNETGTKALRSGRVFVTTAVKTHWERLHFDYEVPANGVLQIYIANETENEPVYFDDMVVEHTPQLIVQENHYYPFGMNLRGIEKVGKPEHKYLYNAGTELEKSFDLNFYETEFRRYDAQLGRFHGIDELAPLMSGITPYQYAFNNPILFNDPTGLAPEGSDAIEDRRLDDWTQENEEYGRHQNTLLDAQHGRGNSSGGVGNNKLDHGHSCPTHGAGCSGYHPKKSSRLKAAAVMTLASPAGKALFEGLKAPHPIVKAAAVLGTAAVLTYYYYSDRSRSKPKPGVIADPITEELLKPTA</sequence>
<evidence type="ECO:0000313" key="1">
    <source>
        <dbReference type="EMBL" id="EAY23867.1"/>
    </source>
</evidence>
<protein>
    <submittedName>
        <fullName evidence="1">Cell well associated RhsD protein</fullName>
    </submittedName>
</protein>
<dbReference type="Gene3D" id="2.180.10.10">
    <property type="entry name" value="RHS repeat-associated core"/>
    <property type="match status" value="1"/>
</dbReference>
<gene>
    <name evidence="1" type="ORF">M23134_01281</name>
</gene>
<organism evidence="1 2">
    <name type="scientific">Microscilla marina ATCC 23134</name>
    <dbReference type="NCBI Taxonomy" id="313606"/>
    <lineage>
        <taxon>Bacteria</taxon>
        <taxon>Pseudomonadati</taxon>
        <taxon>Bacteroidota</taxon>
        <taxon>Cytophagia</taxon>
        <taxon>Cytophagales</taxon>
        <taxon>Microscillaceae</taxon>
        <taxon>Microscilla</taxon>
    </lineage>
</organism>
<keyword evidence="2" id="KW-1185">Reference proteome</keyword>
<dbReference type="Proteomes" id="UP000004095">
    <property type="component" value="Unassembled WGS sequence"/>
</dbReference>
<name>A2A0G8_MICM2</name>
<accession>A2A0G8</accession>
<dbReference type="AlphaFoldDB" id="A2A0G8"/>
<dbReference type="eggNOG" id="COG3209">
    <property type="taxonomic scope" value="Bacteria"/>
</dbReference>
<proteinExistence type="predicted"/>
<comment type="caution">
    <text evidence="1">The sequence shown here is derived from an EMBL/GenBank/DDBJ whole genome shotgun (WGS) entry which is preliminary data.</text>
</comment>
<dbReference type="EMBL" id="AAWS01000104">
    <property type="protein sequence ID" value="EAY23867.1"/>
    <property type="molecule type" value="Genomic_DNA"/>
</dbReference>